<dbReference type="InterPro" id="IPR028364">
    <property type="entry name" value="Ribosomal_uL1/biogenesis"/>
</dbReference>
<dbReference type="SUPFAM" id="SSF56808">
    <property type="entry name" value="Ribosomal protein L1"/>
    <property type="match status" value="1"/>
</dbReference>
<dbReference type="InterPro" id="IPR023674">
    <property type="entry name" value="Ribosomal_uL1-like"/>
</dbReference>
<evidence type="ECO:0000256" key="5">
    <source>
        <dbReference type="ARBA" id="ARBA00023274"/>
    </source>
</evidence>
<evidence type="ECO:0000256" key="7">
    <source>
        <dbReference type="SAM" id="MobiDB-lite"/>
    </source>
</evidence>
<evidence type="ECO:0000256" key="6">
    <source>
        <dbReference type="RuleBase" id="RU000659"/>
    </source>
</evidence>
<accession>A0A0G1RIN5</accession>
<evidence type="ECO:0000313" key="9">
    <source>
        <dbReference type="Proteomes" id="UP000034107"/>
    </source>
</evidence>
<sequence>MGKKRMAIVGEIISDEEKEKQERIKRQKEGAKVAKMAEKKTAHIPRQKGGERVVDLSAQVLAEAEAVEKKAQQATAESVSPKEEKTTKGGRAKQASTGRSKIYKAAKSKVDPLKRYNTAEGLKLLREISYAKMGTTVELHLNLSEKISGVSVDLPFATGKSRRIAIADDETIAKIEKGQIDFDVLFSSPEQMPKLVKLARVLGPRGLMPNPKDGTVVNSPTQAAEKMAKSSSITFRTDKDSPVLHTVVGKLTQKDEELLANIKAILAAFGPKLTKVTLKSTMSPGIKLELS</sequence>
<dbReference type="GO" id="GO:0006417">
    <property type="term" value="P:regulation of translation"/>
    <property type="evidence" value="ECO:0007669"/>
    <property type="project" value="UniProtKB-KW"/>
</dbReference>
<dbReference type="InterPro" id="IPR016095">
    <property type="entry name" value="Ribosomal_uL1_3-a/b-sand"/>
</dbReference>
<comment type="similarity">
    <text evidence="1 6">Belongs to the universal ribosomal protein uL1 family.</text>
</comment>
<dbReference type="Gene3D" id="3.30.190.20">
    <property type="match status" value="1"/>
</dbReference>
<keyword evidence="5 6" id="KW-0687">Ribonucleoprotein</keyword>
<feature type="region of interest" description="Disordered" evidence="7">
    <location>
        <begin position="67"/>
        <end position="101"/>
    </location>
</feature>
<dbReference type="EMBL" id="LCLS01000028">
    <property type="protein sequence ID" value="KKU20785.1"/>
    <property type="molecule type" value="Genomic_DNA"/>
</dbReference>
<protein>
    <recommendedName>
        <fullName evidence="6">Ribosomal protein</fullName>
    </recommendedName>
</protein>
<feature type="compositionally biased region" description="Basic and acidic residues" evidence="7">
    <location>
        <begin position="18"/>
        <end position="41"/>
    </location>
</feature>
<dbReference type="CDD" id="cd00403">
    <property type="entry name" value="Ribosomal_L1"/>
    <property type="match status" value="1"/>
</dbReference>
<feature type="region of interest" description="Disordered" evidence="7">
    <location>
        <begin position="18"/>
        <end position="51"/>
    </location>
</feature>
<evidence type="ECO:0000256" key="2">
    <source>
        <dbReference type="ARBA" id="ARBA00022491"/>
    </source>
</evidence>
<name>A0A0G1RIN5_9BACT</name>
<dbReference type="PROSITE" id="PS01199">
    <property type="entry name" value="RIBOSOMAL_L1"/>
    <property type="match status" value="1"/>
</dbReference>
<dbReference type="Gene3D" id="3.40.50.790">
    <property type="match status" value="1"/>
</dbReference>
<dbReference type="GO" id="GO:0005840">
    <property type="term" value="C:ribosome"/>
    <property type="evidence" value="ECO:0007669"/>
    <property type="project" value="UniProtKB-KW"/>
</dbReference>
<reference evidence="8 9" key="1">
    <citation type="journal article" date="2015" name="Nature">
        <title>rRNA introns, odd ribosomes, and small enigmatic genomes across a large radiation of phyla.</title>
        <authorList>
            <person name="Brown C.T."/>
            <person name="Hug L.A."/>
            <person name="Thomas B.C."/>
            <person name="Sharon I."/>
            <person name="Castelle C.J."/>
            <person name="Singh A."/>
            <person name="Wilkins M.J."/>
            <person name="Williams K.H."/>
            <person name="Banfield J.F."/>
        </authorList>
    </citation>
    <scope>NUCLEOTIDE SEQUENCE [LARGE SCALE GENOMIC DNA]</scope>
</reference>
<keyword evidence="2" id="KW-0678">Repressor</keyword>
<dbReference type="InterPro" id="IPR023673">
    <property type="entry name" value="Ribosomal_uL1_CS"/>
</dbReference>
<dbReference type="PATRIC" id="fig|1618732.3.peg.829"/>
<dbReference type="AlphaFoldDB" id="A0A0G1RIN5"/>
<comment type="caution">
    <text evidence="8">The sequence shown here is derived from an EMBL/GenBank/DDBJ whole genome shotgun (WGS) entry which is preliminary data.</text>
</comment>
<dbReference type="Pfam" id="PF00687">
    <property type="entry name" value="Ribosomal_L1"/>
    <property type="match status" value="1"/>
</dbReference>
<dbReference type="PANTHER" id="PTHR36427:SF3">
    <property type="entry name" value="LARGE RIBOSOMAL SUBUNIT PROTEIN UL1M"/>
    <property type="match status" value="1"/>
</dbReference>
<proteinExistence type="inferred from homology"/>
<gene>
    <name evidence="8" type="ORF">UX31_C0028G0007</name>
</gene>
<evidence type="ECO:0000256" key="3">
    <source>
        <dbReference type="ARBA" id="ARBA00022845"/>
    </source>
</evidence>
<dbReference type="GO" id="GO:1990904">
    <property type="term" value="C:ribonucleoprotein complex"/>
    <property type="evidence" value="ECO:0007669"/>
    <property type="project" value="UniProtKB-KW"/>
</dbReference>
<evidence type="ECO:0000256" key="1">
    <source>
        <dbReference type="ARBA" id="ARBA00010531"/>
    </source>
</evidence>
<dbReference type="PANTHER" id="PTHR36427">
    <property type="entry name" value="54S RIBOSOMAL PROTEIN L1, MITOCHONDRIAL"/>
    <property type="match status" value="1"/>
</dbReference>
<keyword evidence="3" id="KW-0810">Translation regulation</keyword>
<evidence type="ECO:0000313" key="8">
    <source>
        <dbReference type="EMBL" id="KKU20785.1"/>
    </source>
</evidence>
<organism evidence="8 9">
    <name type="scientific">Candidatus Nomurabacteria bacterium GW2011_GWA1_46_11</name>
    <dbReference type="NCBI Taxonomy" id="1618732"/>
    <lineage>
        <taxon>Bacteria</taxon>
        <taxon>Candidatus Nomuraibacteriota</taxon>
    </lineage>
</organism>
<keyword evidence="4 6" id="KW-0689">Ribosomal protein</keyword>
<dbReference type="Proteomes" id="UP000034107">
    <property type="component" value="Unassembled WGS sequence"/>
</dbReference>
<evidence type="ECO:0000256" key="4">
    <source>
        <dbReference type="ARBA" id="ARBA00022980"/>
    </source>
</evidence>